<evidence type="ECO:0000259" key="1">
    <source>
        <dbReference type="Pfam" id="PF14588"/>
    </source>
</evidence>
<dbReference type="EMBL" id="JAQQAL010000017">
    <property type="protein sequence ID" value="MDC7226789.1"/>
    <property type="molecule type" value="Genomic_DNA"/>
</dbReference>
<dbReference type="PANTHER" id="PTHR43760:SF1">
    <property type="entry name" value="ENDORIBONUCLEASE L-PSP_CHORISMATE MUTASE-LIKE DOMAIN-CONTAINING PROTEIN"/>
    <property type="match status" value="1"/>
</dbReference>
<evidence type="ECO:0000313" key="3">
    <source>
        <dbReference type="Proteomes" id="UP001221217"/>
    </source>
</evidence>
<dbReference type="Pfam" id="PF14588">
    <property type="entry name" value="YjgF_endoribonc"/>
    <property type="match status" value="1"/>
</dbReference>
<gene>
    <name evidence="2" type="ORF">PQJ61_08485</name>
</gene>
<sequence>MNIKNRIKELGLSLPEAPSSEGRYTTGVISNGLLYLSGNGGPDPSNLKYYGKLGAEVTVEEGRECAAGAALTLLSTAEKHLGSLERIERIVKLTGFVNSVPDFTQHPAVIDGASELLIKILGEEKGAHARSAIGTASLPFNIPVEIEIIIQVAS</sequence>
<accession>A0AAJ1MNT2</accession>
<dbReference type="AlphaFoldDB" id="A0AAJ1MNT2"/>
<dbReference type="CDD" id="cd02199">
    <property type="entry name" value="YjgF_YER057c_UK114_like_1"/>
    <property type="match status" value="1"/>
</dbReference>
<dbReference type="PANTHER" id="PTHR43760">
    <property type="entry name" value="ENDORIBONUCLEASE-RELATED"/>
    <property type="match status" value="1"/>
</dbReference>
<protein>
    <submittedName>
        <fullName evidence="2">RidA family protein</fullName>
    </submittedName>
</protein>
<dbReference type="InterPro" id="IPR013813">
    <property type="entry name" value="Endoribo_LPSP/chorism_mut-like"/>
</dbReference>
<dbReference type="SUPFAM" id="SSF55298">
    <property type="entry name" value="YjgF-like"/>
    <property type="match status" value="1"/>
</dbReference>
<dbReference type="InterPro" id="IPR035959">
    <property type="entry name" value="RutC-like_sf"/>
</dbReference>
<organism evidence="2 3">
    <name type="scientific">Candidatus Thalassospirochaeta sargassi</name>
    <dbReference type="NCBI Taxonomy" id="3119039"/>
    <lineage>
        <taxon>Bacteria</taxon>
        <taxon>Pseudomonadati</taxon>
        <taxon>Spirochaetota</taxon>
        <taxon>Spirochaetia</taxon>
        <taxon>Spirochaetales</taxon>
        <taxon>Spirochaetaceae</taxon>
        <taxon>Candidatus Thalassospirochaeta</taxon>
    </lineage>
</organism>
<evidence type="ECO:0000313" key="2">
    <source>
        <dbReference type="EMBL" id="MDC7226789.1"/>
    </source>
</evidence>
<dbReference type="Proteomes" id="UP001221217">
    <property type="component" value="Unassembled WGS sequence"/>
</dbReference>
<proteinExistence type="predicted"/>
<name>A0AAJ1MNT2_9SPIO</name>
<feature type="domain" description="Endoribonuclease L-PSP/chorismate mutase-like" evidence="1">
    <location>
        <begin position="6"/>
        <end position="141"/>
    </location>
</feature>
<dbReference type="Gene3D" id="3.30.1330.40">
    <property type="entry name" value="RutC-like"/>
    <property type="match status" value="1"/>
</dbReference>
<reference evidence="2 3" key="1">
    <citation type="submission" date="2022-12" db="EMBL/GenBank/DDBJ databases">
        <title>Metagenome assembled genome from gulf of manar.</title>
        <authorList>
            <person name="Kohli P."/>
            <person name="Pk S."/>
            <person name="Venkata Ramana C."/>
            <person name="Sasikala C."/>
        </authorList>
    </citation>
    <scope>NUCLEOTIDE SEQUENCE [LARGE SCALE GENOMIC DNA]</scope>
    <source>
        <strain evidence="2">JB008</strain>
    </source>
</reference>
<comment type="caution">
    <text evidence="2">The sequence shown here is derived from an EMBL/GenBank/DDBJ whole genome shotgun (WGS) entry which is preliminary data.</text>
</comment>